<accession>A0A1M6CE72</accession>
<dbReference type="RefSeq" id="WP_073472013.1">
    <property type="nucleotide sequence ID" value="NZ_FQZU01000001.1"/>
</dbReference>
<gene>
    <name evidence="3" type="ORF">SAMN02745216_00216</name>
</gene>
<dbReference type="InterPro" id="IPR028098">
    <property type="entry name" value="Glyco_trans_4-like_N"/>
</dbReference>
<dbReference type="GO" id="GO:0016757">
    <property type="term" value="F:glycosyltransferase activity"/>
    <property type="evidence" value="ECO:0007669"/>
    <property type="project" value="TreeGrafter"/>
</dbReference>
<dbReference type="Pfam" id="PF13692">
    <property type="entry name" value="Glyco_trans_1_4"/>
    <property type="match status" value="1"/>
</dbReference>
<dbReference type="SUPFAM" id="SSF53756">
    <property type="entry name" value="UDP-Glycosyltransferase/glycogen phosphorylase"/>
    <property type="match status" value="1"/>
</dbReference>
<reference evidence="4" key="1">
    <citation type="submission" date="2016-11" db="EMBL/GenBank/DDBJ databases">
        <authorList>
            <person name="Varghese N."/>
            <person name="Submissions S."/>
        </authorList>
    </citation>
    <scope>NUCLEOTIDE SEQUENCE [LARGE SCALE GENOMIC DNA]</scope>
    <source>
        <strain evidence="4">DSM 16219</strain>
    </source>
</reference>
<dbReference type="AlphaFoldDB" id="A0A1M6CE72"/>
<dbReference type="EMBL" id="FQZU01000001">
    <property type="protein sequence ID" value="SHI59141.1"/>
    <property type="molecule type" value="Genomic_DNA"/>
</dbReference>
<name>A0A1M6CE72_9BACT</name>
<dbReference type="OrthoDB" id="5421968at2"/>
<feature type="domain" description="Glycosyltransferase subfamily 4-like N-terminal" evidence="2">
    <location>
        <begin position="87"/>
        <end position="206"/>
    </location>
</feature>
<proteinExistence type="predicted"/>
<evidence type="ECO:0000259" key="2">
    <source>
        <dbReference type="Pfam" id="PF13439"/>
    </source>
</evidence>
<sequence length="400" mass="45669">MIRKKILISDTAPLYPPMWGGPKRIWGLFSNLTHKYDIIYVGVDTGQYELVKGIEASEDFFEKRFSMPESYYKYWLPIYERLFKNLNFDPYTYFFIDNAKHYVDALESQPADAIVCSHPWSWNTLKFRTDSPVIYDAHNCEYTLMRSLAEGNLFKPILTHKTKALEGDLCRRAKVILACSEEDKQAFVDIYKLDPGKISIVENGTDIPPLPSLKERVAAREELGYARQPVVLFVGAYYKPNIQAVDFIVNRLAPKLTACQFVIVGTVTNAFSDSQAPDNVSFAGILTDDYLEHYWRAADLAVNPMSKGSGVNIKMLDYMAAGIPTVSTPFGCRGLDVENEKHVVISELDNFATAIWDTLKKPELRGLMRRKGYDYVSTKFDWKILSKKVGHILDQLLFDR</sequence>
<dbReference type="PANTHER" id="PTHR46401">
    <property type="entry name" value="GLYCOSYLTRANSFERASE WBBK-RELATED"/>
    <property type="match status" value="1"/>
</dbReference>
<keyword evidence="4" id="KW-1185">Reference proteome</keyword>
<dbReference type="Pfam" id="PF13439">
    <property type="entry name" value="Glyco_transf_4"/>
    <property type="match status" value="1"/>
</dbReference>
<dbReference type="STRING" id="1121393.SAMN02745216_00216"/>
<dbReference type="CDD" id="cd03801">
    <property type="entry name" value="GT4_PimA-like"/>
    <property type="match status" value="1"/>
</dbReference>
<organism evidence="3 4">
    <name type="scientific">Desulfatibacillum alkenivorans DSM 16219</name>
    <dbReference type="NCBI Taxonomy" id="1121393"/>
    <lineage>
        <taxon>Bacteria</taxon>
        <taxon>Pseudomonadati</taxon>
        <taxon>Thermodesulfobacteriota</taxon>
        <taxon>Desulfobacteria</taxon>
        <taxon>Desulfobacterales</taxon>
        <taxon>Desulfatibacillaceae</taxon>
        <taxon>Desulfatibacillum</taxon>
    </lineage>
</organism>
<dbReference type="GO" id="GO:0009103">
    <property type="term" value="P:lipopolysaccharide biosynthetic process"/>
    <property type="evidence" value="ECO:0007669"/>
    <property type="project" value="TreeGrafter"/>
</dbReference>
<evidence type="ECO:0000256" key="1">
    <source>
        <dbReference type="ARBA" id="ARBA00022679"/>
    </source>
</evidence>
<dbReference type="PANTHER" id="PTHR46401:SF2">
    <property type="entry name" value="GLYCOSYLTRANSFERASE WBBK-RELATED"/>
    <property type="match status" value="1"/>
</dbReference>
<dbReference type="Gene3D" id="3.40.50.2000">
    <property type="entry name" value="Glycogen Phosphorylase B"/>
    <property type="match status" value="2"/>
</dbReference>
<evidence type="ECO:0000313" key="3">
    <source>
        <dbReference type="EMBL" id="SHI59141.1"/>
    </source>
</evidence>
<keyword evidence="1 3" id="KW-0808">Transferase</keyword>
<dbReference type="Proteomes" id="UP000183994">
    <property type="component" value="Unassembled WGS sequence"/>
</dbReference>
<evidence type="ECO:0000313" key="4">
    <source>
        <dbReference type="Proteomes" id="UP000183994"/>
    </source>
</evidence>
<protein>
    <submittedName>
        <fullName evidence="3">Glycosyltransferase involved in cell wall bisynthesis</fullName>
    </submittedName>
</protein>